<sequence length="46" mass="5047">MNPGTIRSGWRENELSSLNPGGKDKLADGLSAQSSIQIISIYHYLQ</sequence>
<evidence type="ECO:0000313" key="3">
    <source>
        <dbReference type="Proteomes" id="UP000014585"/>
    </source>
</evidence>
<dbReference type="EMBL" id="ATDT01000006">
    <property type="protein sequence ID" value="EPF18574.1"/>
    <property type="molecule type" value="Genomic_DNA"/>
</dbReference>
<dbReference type="AlphaFoldDB" id="S3JZY0"/>
<protein>
    <submittedName>
        <fullName evidence="2">Uncharacterized protein</fullName>
    </submittedName>
</protein>
<organism evidence="2 3">
    <name type="scientific">Cedecea davisae DSM 4568</name>
    <dbReference type="NCBI Taxonomy" id="566551"/>
    <lineage>
        <taxon>Bacteria</taxon>
        <taxon>Pseudomonadati</taxon>
        <taxon>Pseudomonadota</taxon>
        <taxon>Gammaproteobacteria</taxon>
        <taxon>Enterobacterales</taxon>
        <taxon>Enterobacteriaceae</taxon>
        <taxon>Cedecea</taxon>
    </lineage>
</organism>
<proteinExistence type="predicted"/>
<reference evidence="2 3" key="1">
    <citation type="submission" date="2013-04" db="EMBL/GenBank/DDBJ databases">
        <authorList>
            <person name="Weinstock G."/>
            <person name="Sodergren E."/>
            <person name="Lobos E.A."/>
            <person name="Fulton L."/>
            <person name="Fulton R."/>
            <person name="Courtney L."/>
            <person name="Fronick C."/>
            <person name="O'Laughlin M."/>
            <person name="Godfrey J."/>
            <person name="Wilson R.M."/>
            <person name="Miner T."/>
            <person name="Farmer C."/>
            <person name="Delehaunty K."/>
            <person name="Cordes M."/>
            <person name="Minx P."/>
            <person name="Tomlinson C."/>
            <person name="Chen J."/>
            <person name="Wollam A."/>
            <person name="Pepin K.H."/>
            <person name="Palsikar V.B."/>
            <person name="Zhang X."/>
            <person name="Suruliraj S."/>
            <person name="Perna N.T."/>
            <person name="Plunkett G."/>
            <person name="Warren W."/>
            <person name="Mitreva M."/>
            <person name="Mardis E.R."/>
            <person name="Wilson R.K."/>
        </authorList>
    </citation>
    <scope>NUCLEOTIDE SEQUENCE [LARGE SCALE GENOMIC DNA]</scope>
    <source>
        <strain evidence="2 3">DSM 4568</strain>
    </source>
</reference>
<comment type="caution">
    <text evidence="2">The sequence shown here is derived from an EMBL/GenBank/DDBJ whole genome shotgun (WGS) entry which is preliminary data.</text>
</comment>
<accession>S3JZY0</accession>
<dbReference type="Proteomes" id="UP000014585">
    <property type="component" value="Unassembled WGS sequence"/>
</dbReference>
<gene>
    <name evidence="2" type="ORF">HMPREF0201_01178</name>
</gene>
<evidence type="ECO:0000256" key="1">
    <source>
        <dbReference type="SAM" id="MobiDB-lite"/>
    </source>
</evidence>
<dbReference type="HOGENOM" id="CLU_3181634_0_0_6"/>
<feature type="region of interest" description="Disordered" evidence="1">
    <location>
        <begin position="1"/>
        <end position="24"/>
    </location>
</feature>
<evidence type="ECO:0000313" key="2">
    <source>
        <dbReference type="EMBL" id="EPF18574.1"/>
    </source>
</evidence>
<name>S3JZY0_9ENTR</name>